<feature type="signal peptide" evidence="7">
    <location>
        <begin position="1"/>
        <end position="20"/>
    </location>
</feature>
<keyword evidence="10" id="KW-1185">Reference proteome</keyword>
<dbReference type="InterPro" id="IPR018313">
    <property type="entry name" value="SBP_3_CS"/>
</dbReference>
<evidence type="ECO:0000256" key="1">
    <source>
        <dbReference type="ARBA" id="ARBA00004418"/>
    </source>
</evidence>
<name>A0ABS8W8K1_9GAMM</name>
<accession>A0ABS8W8K1</accession>
<evidence type="ECO:0000256" key="3">
    <source>
        <dbReference type="ARBA" id="ARBA00022448"/>
    </source>
</evidence>
<keyword evidence="3" id="KW-0813">Transport</keyword>
<dbReference type="Gene3D" id="3.40.190.10">
    <property type="entry name" value="Periplasmic binding protein-like II"/>
    <property type="match status" value="2"/>
</dbReference>
<dbReference type="Proteomes" id="UP001201273">
    <property type="component" value="Unassembled WGS sequence"/>
</dbReference>
<comment type="similarity">
    <text evidence="2 6">Belongs to the bacterial solute-binding protein 3 family.</text>
</comment>
<dbReference type="CDD" id="cd13703">
    <property type="entry name" value="PBP2_HisJ_LAO"/>
    <property type="match status" value="1"/>
</dbReference>
<reference evidence="9 10" key="1">
    <citation type="journal article" date="2022" name="Environ. Microbiol. Rep.">
        <title>Eco-phylogenetic analyses reveal divergent evolution of vitamin B12 metabolism in the marine bacterial family 'Psychromonadaceae'.</title>
        <authorList>
            <person name="Jin X."/>
            <person name="Yang Y."/>
            <person name="Cao H."/>
            <person name="Gao B."/>
            <person name="Zhao Z."/>
        </authorList>
    </citation>
    <scope>NUCLEOTIDE SEQUENCE [LARGE SCALE GENOMIC DNA]</scope>
    <source>
        <strain evidence="9 10">MKS20</strain>
    </source>
</reference>
<feature type="domain" description="Solute-binding protein family 3/N-terminal" evidence="8">
    <location>
        <begin position="25"/>
        <end position="252"/>
    </location>
</feature>
<evidence type="ECO:0000256" key="7">
    <source>
        <dbReference type="SAM" id="SignalP"/>
    </source>
</evidence>
<evidence type="ECO:0000313" key="10">
    <source>
        <dbReference type="Proteomes" id="UP001201273"/>
    </source>
</evidence>
<keyword evidence="4 7" id="KW-0732">Signal</keyword>
<evidence type="ECO:0000256" key="2">
    <source>
        <dbReference type="ARBA" id="ARBA00010333"/>
    </source>
</evidence>
<dbReference type="EMBL" id="JAIMJA010000010">
    <property type="protein sequence ID" value="MCE2595336.1"/>
    <property type="molecule type" value="Genomic_DNA"/>
</dbReference>
<evidence type="ECO:0000259" key="8">
    <source>
        <dbReference type="SMART" id="SM00062"/>
    </source>
</evidence>
<evidence type="ECO:0000313" key="9">
    <source>
        <dbReference type="EMBL" id="MCE2595336.1"/>
    </source>
</evidence>
<dbReference type="PANTHER" id="PTHR35936">
    <property type="entry name" value="MEMBRANE-BOUND LYTIC MUREIN TRANSGLYCOSYLASE F"/>
    <property type="match status" value="1"/>
</dbReference>
<organism evidence="9 10">
    <name type="scientific">Motilimonas cestriensis</name>
    <dbReference type="NCBI Taxonomy" id="2742685"/>
    <lineage>
        <taxon>Bacteria</taxon>
        <taxon>Pseudomonadati</taxon>
        <taxon>Pseudomonadota</taxon>
        <taxon>Gammaproteobacteria</taxon>
        <taxon>Alteromonadales</taxon>
        <taxon>Alteromonadales genera incertae sedis</taxon>
        <taxon>Motilimonas</taxon>
    </lineage>
</organism>
<keyword evidence="5" id="KW-0574">Periplasm</keyword>
<dbReference type="PROSITE" id="PS01039">
    <property type="entry name" value="SBP_BACTERIAL_3"/>
    <property type="match status" value="1"/>
</dbReference>
<dbReference type="InterPro" id="IPR005768">
    <property type="entry name" value="Lys_Arg_Orn-bd"/>
</dbReference>
<dbReference type="RefSeq" id="WP_233052822.1">
    <property type="nucleotide sequence ID" value="NZ_JAIMJA010000010.1"/>
</dbReference>
<proteinExistence type="inferred from homology"/>
<protein>
    <submittedName>
        <fullName evidence="9">ABC transporter substrate-binding protein</fullName>
    </submittedName>
</protein>
<comment type="caution">
    <text evidence="9">The sequence shown here is derived from an EMBL/GenBank/DDBJ whole genome shotgun (WGS) entry which is preliminary data.</text>
</comment>
<gene>
    <name evidence="9" type="ORF">K6Y31_10970</name>
</gene>
<dbReference type="PANTHER" id="PTHR35936:SF17">
    <property type="entry name" value="ARGININE-BINDING EXTRACELLULAR PROTEIN ARTP"/>
    <property type="match status" value="1"/>
</dbReference>
<comment type="subcellular location">
    <subcellularLocation>
        <location evidence="1">Periplasm</location>
    </subcellularLocation>
</comment>
<dbReference type="SMART" id="SM00062">
    <property type="entry name" value="PBPb"/>
    <property type="match status" value="1"/>
</dbReference>
<sequence length="256" mass="28631">MKKLIIAAAMILTVAGSAHAKEWKNVRIGIEGAYPPFSWTEPNGEVKGFDIDMANALCEEMKVKCTLVKQDWDGIIPALLARKFDAIIATMDITEERKKKVAFSEKYQHIPARFAAKKGTPIELTTEFMFDKRIGVQRATSMDTYVTDNFPKAQVKRYGTADEAYLDLKSGRIDYVMIDSAAISDGLLNKPGGDAFEFVGPKLNDPRWFGEGAGIAMRKNDTELKAKFDAAIKAIRANGKYKELQDKYFDFDVYGD</sequence>
<dbReference type="InterPro" id="IPR001638">
    <property type="entry name" value="Solute-binding_3/MltF_N"/>
</dbReference>
<dbReference type="NCBIfam" id="TIGR01096">
    <property type="entry name" value="3A0103s03R"/>
    <property type="match status" value="1"/>
</dbReference>
<evidence type="ECO:0000256" key="5">
    <source>
        <dbReference type="ARBA" id="ARBA00022764"/>
    </source>
</evidence>
<dbReference type="Pfam" id="PF00497">
    <property type="entry name" value="SBP_bac_3"/>
    <property type="match status" value="1"/>
</dbReference>
<evidence type="ECO:0000256" key="6">
    <source>
        <dbReference type="RuleBase" id="RU003744"/>
    </source>
</evidence>
<evidence type="ECO:0000256" key="4">
    <source>
        <dbReference type="ARBA" id="ARBA00022729"/>
    </source>
</evidence>
<feature type="chain" id="PRO_5047331605" evidence="7">
    <location>
        <begin position="21"/>
        <end position="256"/>
    </location>
</feature>
<dbReference type="SUPFAM" id="SSF53850">
    <property type="entry name" value="Periplasmic binding protein-like II"/>
    <property type="match status" value="1"/>
</dbReference>